<keyword evidence="3" id="KW-1185">Reference proteome</keyword>
<dbReference type="EMBL" id="KZ613913">
    <property type="protein sequence ID" value="PMD50908.1"/>
    <property type="molecule type" value="Genomic_DNA"/>
</dbReference>
<evidence type="ECO:0000256" key="1">
    <source>
        <dbReference type="SAM" id="MobiDB-lite"/>
    </source>
</evidence>
<gene>
    <name evidence="2" type="ORF">K444DRAFT_638207</name>
</gene>
<feature type="region of interest" description="Disordered" evidence="1">
    <location>
        <begin position="50"/>
        <end position="77"/>
    </location>
</feature>
<dbReference type="OrthoDB" id="10435739at2759"/>
<accession>A0A2J6SJF9</accession>
<dbReference type="AlphaFoldDB" id="A0A2J6SJF9"/>
<dbReference type="GeneID" id="36592301"/>
<dbReference type="InParanoid" id="A0A2J6SJF9"/>
<organism evidence="2 3">
    <name type="scientific">Hyaloscypha bicolor E</name>
    <dbReference type="NCBI Taxonomy" id="1095630"/>
    <lineage>
        <taxon>Eukaryota</taxon>
        <taxon>Fungi</taxon>
        <taxon>Dikarya</taxon>
        <taxon>Ascomycota</taxon>
        <taxon>Pezizomycotina</taxon>
        <taxon>Leotiomycetes</taxon>
        <taxon>Helotiales</taxon>
        <taxon>Hyaloscyphaceae</taxon>
        <taxon>Hyaloscypha</taxon>
        <taxon>Hyaloscypha bicolor</taxon>
    </lineage>
</organism>
<feature type="compositionally biased region" description="Polar residues" evidence="1">
    <location>
        <begin position="53"/>
        <end position="63"/>
    </location>
</feature>
<reference evidence="2 3" key="1">
    <citation type="submission" date="2016-04" db="EMBL/GenBank/DDBJ databases">
        <title>A degradative enzymes factory behind the ericoid mycorrhizal symbiosis.</title>
        <authorList>
            <consortium name="DOE Joint Genome Institute"/>
            <person name="Martino E."/>
            <person name="Morin E."/>
            <person name="Grelet G."/>
            <person name="Kuo A."/>
            <person name="Kohler A."/>
            <person name="Daghino S."/>
            <person name="Barry K."/>
            <person name="Choi C."/>
            <person name="Cichocki N."/>
            <person name="Clum A."/>
            <person name="Copeland A."/>
            <person name="Hainaut M."/>
            <person name="Haridas S."/>
            <person name="Labutti K."/>
            <person name="Lindquist E."/>
            <person name="Lipzen A."/>
            <person name="Khouja H.-R."/>
            <person name="Murat C."/>
            <person name="Ohm R."/>
            <person name="Olson A."/>
            <person name="Spatafora J."/>
            <person name="Veneault-Fourrey C."/>
            <person name="Henrissat B."/>
            <person name="Grigoriev I."/>
            <person name="Martin F."/>
            <person name="Perotto S."/>
        </authorList>
    </citation>
    <scope>NUCLEOTIDE SEQUENCE [LARGE SCALE GENOMIC DNA]</scope>
    <source>
        <strain evidence="2 3">E</strain>
    </source>
</reference>
<name>A0A2J6SJF9_9HELO</name>
<protein>
    <submittedName>
        <fullName evidence="2">Uncharacterized protein</fullName>
    </submittedName>
</protein>
<proteinExistence type="predicted"/>
<feature type="region of interest" description="Disordered" evidence="1">
    <location>
        <begin position="141"/>
        <end position="197"/>
    </location>
</feature>
<sequence length="197" mass="21402">MRDLTPSKTLSGAVYGLALRQKSDDSEVRWVKSPTPENYTATASLSLLREESNQSLAPSTAFNHSGGGASLEAWSSQRTGTYTGGPLLQSVETAIRQTQPVIGQDDAYPAEARREVRLPPTAELDPLFRWLNDFTLYDNDDPRSLQPSHNSATLLSAPDQSVRQAGSTEAAAVLRSQERQSPAAILSVDEDELDTLD</sequence>
<feature type="compositionally biased region" description="Polar residues" evidence="1">
    <location>
        <begin position="145"/>
        <end position="167"/>
    </location>
</feature>
<dbReference type="Proteomes" id="UP000235371">
    <property type="component" value="Unassembled WGS sequence"/>
</dbReference>
<evidence type="ECO:0000313" key="2">
    <source>
        <dbReference type="EMBL" id="PMD50908.1"/>
    </source>
</evidence>
<feature type="compositionally biased region" description="Acidic residues" evidence="1">
    <location>
        <begin position="188"/>
        <end position="197"/>
    </location>
</feature>
<evidence type="ECO:0000313" key="3">
    <source>
        <dbReference type="Proteomes" id="UP000235371"/>
    </source>
</evidence>
<dbReference type="RefSeq" id="XP_024727812.1">
    <property type="nucleotide sequence ID" value="XM_024884224.1"/>
</dbReference>